<name>A0A336LHS5_CULSO</name>
<feature type="domain" description="BHLH" evidence="6">
    <location>
        <begin position="101"/>
        <end position="154"/>
    </location>
</feature>
<dbReference type="FunFam" id="4.10.280.10:FF:000090">
    <property type="entry name" value="Salivary gland-expressed bHLH"/>
    <property type="match status" value="1"/>
</dbReference>
<keyword evidence="1" id="KW-0217">Developmental protein</keyword>
<dbReference type="AlphaFoldDB" id="A0A336LHS5"/>
<organism evidence="7">
    <name type="scientific">Culicoides sonorensis</name>
    <name type="common">Biting midge</name>
    <dbReference type="NCBI Taxonomy" id="179676"/>
    <lineage>
        <taxon>Eukaryota</taxon>
        <taxon>Metazoa</taxon>
        <taxon>Ecdysozoa</taxon>
        <taxon>Arthropoda</taxon>
        <taxon>Hexapoda</taxon>
        <taxon>Insecta</taxon>
        <taxon>Pterygota</taxon>
        <taxon>Neoptera</taxon>
        <taxon>Endopterygota</taxon>
        <taxon>Diptera</taxon>
        <taxon>Nematocera</taxon>
        <taxon>Chironomoidea</taxon>
        <taxon>Ceratopogonidae</taxon>
        <taxon>Ceratopogoninae</taxon>
        <taxon>Culicoides</taxon>
        <taxon>Monoculicoides</taxon>
    </lineage>
</organism>
<dbReference type="InterPro" id="IPR036638">
    <property type="entry name" value="HLH_DNA-bd_sf"/>
</dbReference>
<dbReference type="Pfam" id="PF00010">
    <property type="entry name" value="HLH"/>
    <property type="match status" value="1"/>
</dbReference>
<dbReference type="InterPro" id="IPR040259">
    <property type="entry name" value="Mesogenin/MesP"/>
</dbReference>
<dbReference type="GO" id="GO:0046983">
    <property type="term" value="F:protein dimerization activity"/>
    <property type="evidence" value="ECO:0007669"/>
    <property type="project" value="InterPro"/>
</dbReference>
<gene>
    <name evidence="7" type="primary">CSON013670</name>
</gene>
<evidence type="ECO:0000256" key="4">
    <source>
        <dbReference type="ARBA" id="ARBA00023163"/>
    </source>
</evidence>
<dbReference type="GO" id="GO:0005634">
    <property type="term" value="C:nucleus"/>
    <property type="evidence" value="ECO:0007669"/>
    <property type="project" value="TreeGrafter"/>
</dbReference>
<evidence type="ECO:0000313" key="7">
    <source>
        <dbReference type="EMBL" id="SSX17426.1"/>
    </source>
</evidence>
<evidence type="ECO:0000256" key="5">
    <source>
        <dbReference type="ARBA" id="ARBA00023242"/>
    </source>
</evidence>
<keyword evidence="5" id="KW-0539">Nucleus</keyword>
<evidence type="ECO:0000259" key="6">
    <source>
        <dbReference type="PROSITE" id="PS50888"/>
    </source>
</evidence>
<dbReference type="SUPFAM" id="SSF47459">
    <property type="entry name" value="HLH, helix-loop-helix DNA-binding domain"/>
    <property type="match status" value="1"/>
</dbReference>
<sequence>MDDTLSVPQNLTVVTDHEQDFSNQISNSQKTILEIGVPEQSFTIYRPELRHQYHEYRPNYLEIPTIYIPRTNFIPLQENIIHLPRENYSYSKCSPKMSEQDYRRTACDRERNRMRDMNRAFDVLRSKLPISKPSGKKYSKIECLRIAICYIDHLQKVLKHPENCECEHIHFKAKPLPKTVYRSTISNNWSKLPNLNQIVDFSVYPEPTFDHLNDRALNYSQG</sequence>
<protein>
    <submittedName>
        <fullName evidence="7">CSON013670 protein</fullName>
    </submittedName>
</protein>
<keyword evidence="2" id="KW-0805">Transcription regulation</keyword>
<dbReference type="PANTHER" id="PTHR20937:SF3">
    <property type="entry name" value="IP14615P"/>
    <property type="match status" value="1"/>
</dbReference>
<dbReference type="InterPro" id="IPR011598">
    <property type="entry name" value="bHLH_dom"/>
</dbReference>
<dbReference type="SMART" id="SM00353">
    <property type="entry name" value="HLH"/>
    <property type="match status" value="1"/>
</dbReference>
<evidence type="ECO:0000256" key="1">
    <source>
        <dbReference type="ARBA" id="ARBA00022473"/>
    </source>
</evidence>
<dbReference type="PROSITE" id="PS50888">
    <property type="entry name" value="BHLH"/>
    <property type="match status" value="1"/>
</dbReference>
<dbReference type="VEuPathDB" id="VectorBase:CSON013670"/>
<evidence type="ECO:0000256" key="3">
    <source>
        <dbReference type="ARBA" id="ARBA00023125"/>
    </source>
</evidence>
<dbReference type="PANTHER" id="PTHR20937">
    <property type="entry name" value="IP14615P"/>
    <property type="match status" value="1"/>
</dbReference>
<dbReference type="Gene3D" id="4.10.280.10">
    <property type="entry name" value="Helix-loop-helix DNA-binding domain"/>
    <property type="match status" value="1"/>
</dbReference>
<keyword evidence="3" id="KW-0238">DNA-binding</keyword>
<reference evidence="7" key="1">
    <citation type="submission" date="2018-07" db="EMBL/GenBank/DDBJ databases">
        <authorList>
            <person name="Quirk P.G."/>
            <person name="Krulwich T.A."/>
        </authorList>
    </citation>
    <scope>NUCLEOTIDE SEQUENCE</scope>
</reference>
<dbReference type="GO" id="GO:0000981">
    <property type="term" value="F:DNA-binding transcription factor activity, RNA polymerase II-specific"/>
    <property type="evidence" value="ECO:0007669"/>
    <property type="project" value="TreeGrafter"/>
</dbReference>
<dbReference type="CDD" id="cd11390">
    <property type="entry name" value="bHLH_TS"/>
    <property type="match status" value="1"/>
</dbReference>
<dbReference type="GO" id="GO:0000978">
    <property type="term" value="F:RNA polymerase II cis-regulatory region sequence-specific DNA binding"/>
    <property type="evidence" value="ECO:0007669"/>
    <property type="project" value="TreeGrafter"/>
</dbReference>
<proteinExistence type="predicted"/>
<keyword evidence="4" id="KW-0804">Transcription</keyword>
<evidence type="ECO:0000256" key="2">
    <source>
        <dbReference type="ARBA" id="ARBA00023015"/>
    </source>
</evidence>
<accession>A0A336LHS5</accession>
<dbReference type="EMBL" id="UFQT01000006">
    <property type="protein sequence ID" value="SSX17426.1"/>
    <property type="molecule type" value="Genomic_DNA"/>
</dbReference>
<dbReference type="GO" id="GO:0001707">
    <property type="term" value="P:mesoderm formation"/>
    <property type="evidence" value="ECO:0007669"/>
    <property type="project" value="TreeGrafter"/>
</dbReference>